<feature type="domain" description="O-antigen ligase-related" evidence="7">
    <location>
        <begin position="186"/>
        <end position="336"/>
    </location>
</feature>
<feature type="region of interest" description="Disordered" evidence="5">
    <location>
        <begin position="409"/>
        <end position="433"/>
    </location>
</feature>
<dbReference type="PANTHER" id="PTHR37422:SF17">
    <property type="entry name" value="O-ANTIGEN LIGASE"/>
    <property type="match status" value="1"/>
</dbReference>
<gene>
    <name evidence="8" type="ORF">C8J28_104108</name>
</gene>
<keyword evidence="3 6" id="KW-1133">Transmembrane helix</keyword>
<evidence type="ECO:0000256" key="1">
    <source>
        <dbReference type="ARBA" id="ARBA00004141"/>
    </source>
</evidence>
<keyword evidence="9" id="KW-1185">Reference proteome</keyword>
<accession>A0A2T5KB31</accession>
<evidence type="ECO:0000256" key="4">
    <source>
        <dbReference type="ARBA" id="ARBA00023136"/>
    </source>
</evidence>
<dbReference type="EMBL" id="QAOT01000004">
    <property type="protein sequence ID" value="PTR19624.1"/>
    <property type="molecule type" value="Genomic_DNA"/>
</dbReference>
<comment type="subcellular location">
    <subcellularLocation>
        <location evidence="1">Membrane</location>
        <topology evidence="1">Multi-pass membrane protein</topology>
    </subcellularLocation>
</comment>
<feature type="transmembrane region" description="Helical" evidence="6">
    <location>
        <begin position="178"/>
        <end position="197"/>
    </location>
</feature>
<dbReference type="Proteomes" id="UP000244060">
    <property type="component" value="Unassembled WGS sequence"/>
</dbReference>
<feature type="transmembrane region" description="Helical" evidence="6">
    <location>
        <begin position="67"/>
        <end position="85"/>
    </location>
</feature>
<feature type="transmembrane region" description="Helical" evidence="6">
    <location>
        <begin position="382"/>
        <end position="399"/>
    </location>
</feature>
<organism evidence="8 9">
    <name type="scientific">Cereibacter azotoformans</name>
    <dbReference type="NCBI Taxonomy" id="43057"/>
    <lineage>
        <taxon>Bacteria</taxon>
        <taxon>Pseudomonadati</taxon>
        <taxon>Pseudomonadota</taxon>
        <taxon>Alphaproteobacteria</taxon>
        <taxon>Rhodobacterales</taxon>
        <taxon>Paracoccaceae</taxon>
        <taxon>Cereibacter</taxon>
    </lineage>
</organism>
<evidence type="ECO:0000256" key="3">
    <source>
        <dbReference type="ARBA" id="ARBA00022989"/>
    </source>
</evidence>
<name>A0A2T5KB31_9RHOB</name>
<evidence type="ECO:0000256" key="5">
    <source>
        <dbReference type="SAM" id="MobiDB-lite"/>
    </source>
</evidence>
<feature type="transmembrane region" description="Helical" evidence="6">
    <location>
        <begin position="116"/>
        <end position="135"/>
    </location>
</feature>
<feature type="transmembrane region" description="Helical" evidence="6">
    <location>
        <begin position="329"/>
        <end position="353"/>
    </location>
</feature>
<dbReference type="Pfam" id="PF04932">
    <property type="entry name" value="Wzy_C"/>
    <property type="match status" value="1"/>
</dbReference>
<dbReference type="InterPro" id="IPR007016">
    <property type="entry name" value="O-antigen_ligase-rel_domated"/>
</dbReference>
<dbReference type="OrthoDB" id="4391260at2"/>
<dbReference type="PANTHER" id="PTHR37422">
    <property type="entry name" value="TEICHURONIC ACID BIOSYNTHESIS PROTEIN TUAE"/>
    <property type="match status" value="1"/>
</dbReference>
<dbReference type="RefSeq" id="WP_011908985.1">
    <property type="nucleotide sequence ID" value="NZ_CP089965.1"/>
</dbReference>
<protein>
    <submittedName>
        <fullName evidence="8">Exopolysaccharide production protein ExoQ</fullName>
    </submittedName>
</protein>
<dbReference type="InterPro" id="IPR051533">
    <property type="entry name" value="WaaL-like"/>
</dbReference>
<proteinExistence type="predicted"/>
<keyword evidence="4 6" id="KW-0472">Membrane</keyword>
<dbReference type="GO" id="GO:0016020">
    <property type="term" value="C:membrane"/>
    <property type="evidence" value="ECO:0007669"/>
    <property type="project" value="UniProtKB-SubCell"/>
</dbReference>
<comment type="caution">
    <text evidence="8">The sequence shown here is derived from an EMBL/GenBank/DDBJ whole genome shotgun (WGS) entry which is preliminary data.</text>
</comment>
<evidence type="ECO:0000259" key="7">
    <source>
        <dbReference type="Pfam" id="PF04932"/>
    </source>
</evidence>
<keyword evidence="2 6" id="KW-0812">Transmembrane</keyword>
<dbReference type="AlphaFoldDB" id="A0A2T5KB31"/>
<feature type="transmembrane region" description="Helical" evidence="6">
    <location>
        <begin position="155"/>
        <end position="171"/>
    </location>
</feature>
<feature type="transmembrane region" description="Helical" evidence="6">
    <location>
        <begin position="91"/>
        <end position="109"/>
    </location>
</feature>
<sequence length="433" mass="47459">MTAAPLRPHRHDGMIIDVCPTTVLAFLTILCLLLVQWIGSMAAAGFLASGCLLVVRRPQTTLMELRRYWMIFAIAAWCLFTVLWSQYASLSLRYGIQLCVTFAIAVAIASRLSPIVFLRILFSAHLIAAVLSLVFGKVRADGLGWLGIFGSKNAFSLPMSTLMLCAFAIMLDRNQSRMWRLLAAGGFLIGTFLLIQAQSAGQLLATGAALAFALPFFLGRWLSFAQRILLAGFTVGLGIVVAILLVAMQEEVMALILETTGKDATLTGRTELWALAFREIAQQPFLGVGYQAYWVPGNPGAEAMWKEFGISGKRGFHFHNTFISNAVEIGIIGVAMQAVAIFGALALATIWAFKEPRAESIFLTALMMRSTVLSMSEVVGYLQFDLATLMLVAALVYVLRNQRERRQQRMPLRQRGAVRPVNDAADPSPPHPV</sequence>
<evidence type="ECO:0000313" key="8">
    <source>
        <dbReference type="EMBL" id="PTR19624.1"/>
    </source>
</evidence>
<evidence type="ECO:0000313" key="9">
    <source>
        <dbReference type="Proteomes" id="UP000244060"/>
    </source>
</evidence>
<feature type="transmembrane region" description="Helical" evidence="6">
    <location>
        <begin position="229"/>
        <end position="248"/>
    </location>
</feature>
<evidence type="ECO:0000256" key="6">
    <source>
        <dbReference type="SAM" id="Phobius"/>
    </source>
</evidence>
<reference evidence="8 9" key="1">
    <citation type="submission" date="2018-04" db="EMBL/GenBank/DDBJ databases">
        <title>Genomic Encyclopedia of Type Strains, Phase III (KMG-III): the genomes of soil and plant-associated and newly described type strains.</title>
        <authorList>
            <person name="Whitman W."/>
        </authorList>
    </citation>
    <scope>NUCLEOTIDE SEQUENCE [LARGE SCALE GENOMIC DNA]</scope>
    <source>
        <strain evidence="8 9">KA25</strain>
    </source>
</reference>
<evidence type="ECO:0000256" key="2">
    <source>
        <dbReference type="ARBA" id="ARBA00022692"/>
    </source>
</evidence>
<feature type="transmembrane region" description="Helical" evidence="6">
    <location>
        <begin position="23"/>
        <end position="55"/>
    </location>
</feature>